<proteinExistence type="predicted"/>
<dbReference type="CDD" id="cd18186">
    <property type="entry name" value="BTB_POZ_ZBTB_KLHL-like"/>
    <property type="match status" value="1"/>
</dbReference>
<dbReference type="PANTHER" id="PTHR24410">
    <property type="entry name" value="HL07962P-RELATED"/>
    <property type="match status" value="1"/>
</dbReference>
<dbReference type="Proteomes" id="UP000649617">
    <property type="component" value="Unassembled WGS sequence"/>
</dbReference>
<dbReference type="PROSITE" id="PS50097">
    <property type="entry name" value="BTB"/>
    <property type="match status" value="1"/>
</dbReference>
<reference evidence="2" key="1">
    <citation type="submission" date="2021-02" db="EMBL/GenBank/DDBJ databases">
        <authorList>
            <person name="Dougan E. K."/>
            <person name="Rhodes N."/>
            <person name="Thang M."/>
            <person name="Chan C."/>
        </authorList>
    </citation>
    <scope>NUCLEOTIDE SEQUENCE</scope>
</reference>
<keyword evidence="3" id="KW-1185">Reference proteome</keyword>
<dbReference type="InterPro" id="IPR000210">
    <property type="entry name" value="BTB/POZ_dom"/>
</dbReference>
<dbReference type="SUPFAM" id="SSF54695">
    <property type="entry name" value="POZ domain"/>
    <property type="match status" value="1"/>
</dbReference>
<dbReference type="Gene3D" id="3.30.710.10">
    <property type="entry name" value="Potassium Channel Kv1.1, Chain A"/>
    <property type="match status" value="1"/>
</dbReference>
<accession>A0A812KIX5</accession>
<dbReference type="Gene3D" id="3.80.10.10">
    <property type="entry name" value="Ribonuclease Inhibitor"/>
    <property type="match status" value="1"/>
</dbReference>
<gene>
    <name evidence="2" type="primary">bath-40</name>
    <name evidence="2" type="ORF">SPIL2461_LOCUS3528</name>
</gene>
<feature type="domain" description="BTB" evidence="1">
    <location>
        <begin position="437"/>
        <end position="521"/>
    </location>
</feature>
<dbReference type="SUPFAM" id="SSF52058">
    <property type="entry name" value="L domain-like"/>
    <property type="match status" value="1"/>
</dbReference>
<dbReference type="InterPro" id="IPR051481">
    <property type="entry name" value="BTB-POZ/Galectin-3-binding"/>
</dbReference>
<comment type="caution">
    <text evidence="2">The sequence shown here is derived from an EMBL/GenBank/DDBJ whole genome shotgun (WGS) entry which is preliminary data.</text>
</comment>
<evidence type="ECO:0000259" key="1">
    <source>
        <dbReference type="PROSITE" id="PS50097"/>
    </source>
</evidence>
<evidence type="ECO:0000313" key="2">
    <source>
        <dbReference type="EMBL" id="CAE7231204.1"/>
    </source>
</evidence>
<dbReference type="PANTHER" id="PTHR24410:SF23">
    <property type="entry name" value="BTB DOMAIN-CONTAINING PROTEIN-RELATED"/>
    <property type="match status" value="1"/>
</dbReference>
<organism evidence="2 3">
    <name type="scientific">Symbiodinium pilosum</name>
    <name type="common">Dinoflagellate</name>
    <dbReference type="NCBI Taxonomy" id="2952"/>
    <lineage>
        <taxon>Eukaryota</taxon>
        <taxon>Sar</taxon>
        <taxon>Alveolata</taxon>
        <taxon>Dinophyceae</taxon>
        <taxon>Suessiales</taxon>
        <taxon>Symbiodiniaceae</taxon>
        <taxon>Symbiodinium</taxon>
    </lineage>
</organism>
<dbReference type="InterPro" id="IPR011333">
    <property type="entry name" value="SKP1/BTB/POZ_sf"/>
</dbReference>
<sequence length="842" mass="94476">MELAVKEDAFGALLAAADRFLSLLVLEEDTCIIFKDPDQLLVTWEKLARVFHAAGYLCYHKSVCEHILKAPSVLESLVEVLQRLWRMSPQERATTQHVLYETRRQHRMLYSGVAAATPQRKKKRARQGFGHITILDASENRPFGPQDGGLVSVARISAQLPCLRRLRLARNRLRRVERLGDLPRLQLLDVAENLLGPTPGAALHMIGNCSELRAIFVAGNPFTEASEDLRAYRYQLLDLVPSLRFIDGEAVGKARPGVELNTLSSTPCVSEAFELNSKYYYPTESVMQWMVKWPSSPLAVAGSKTSYVTPGGTSAYAGFADRKRRTTSLPQAGRLARSASEGALASKRPKVFYLESEILRQFFTLCDFCRRPHAALEELQPLYAWLVASLQDSKGFTCRAPSSPTGFLVAALDMSQVYTLSHKPLVADVLHSCFGQGDFKIVVEEVCEDGEAAEDGLCTKRTEFQVWTPLLRRWSDVFASVMGNDQFLEGSRGEMVIKDFSAHAVDAFLRFLYSGTISADLPTLVEVAVIADKYQVQPLCATCMTAVRQKLFSETAAEIACQTFACADRFHLEECGKADLRRQAKEQILIEPRLALGQRSSLSASLLDEILSSELLCMEDAQLLGMFLDWGSASEEFESVLQLIAKHVDLHNIPDFVFGQSCVRLSQGRKVALERLREKQPREQRCTRSQHCIDVLQELYLQHLEIVPERVPFIGYWVNVIPGDLGQEWLNGGFDRLLDVARNGKFLSLEQGSITWFLPHTPFYMLGFSFETFMPRGVHFEISCSCDGKDWHVAMVSEGGIPAGQLTRSHYPQLVQWIKLHVKDGFFHNDFQIHGIVPKSQV</sequence>
<name>A0A812KIX5_SYMPI</name>
<dbReference type="Pfam" id="PF00651">
    <property type="entry name" value="BTB"/>
    <property type="match status" value="1"/>
</dbReference>
<dbReference type="EMBL" id="CAJNIZ010004302">
    <property type="protein sequence ID" value="CAE7231204.1"/>
    <property type="molecule type" value="Genomic_DNA"/>
</dbReference>
<dbReference type="OrthoDB" id="10418628at2759"/>
<dbReference type="AlphaFoldDB" id="A0A812KIX5"/>
<protein>
    <submittedName>
        <fullName evidence="2">Bath-40 protein</fullName>
    </submittedName>
</protein>
<evidence type="ECO:0000313" key="3">
    <source>
        <dbReference type="Proteomes" id="UP000649617"/>
    </source>
</evidence>
<dbReference type="InterPro" id="IPR032675">
    <property type="entry name" value="LRR_dom_sf"/>
</dbReference>
<dbReference type="SMART" id="SM00225">
    <property type="entry name" value="BTB"/>
    <property type="match status" value="1"/>
</dbReference>